<feature type="domain" description="B30.2/SPRY" evidence="6">
    <location>
        <begin position="68"/>
        <end position="247"/>
    </location>
</feature>
<dbReference type="InterPro" id="IPR013320">
    <property type="entry name" value="ConA-like_dom_sf"/>
</dbReference>
<reference evidence="8" key="1">
    <citation type="submission" date="2025-08" db="UniProtKB">
        <authorList>
            <consortium name="RefSeq"/>
        </authorList>
    </citation>
    <scope>IDENTIFICATION</scope>
    <source>
        <tissue evidence="8">Whole body</tissue>
    </source>
</reference>
<dbReference type="InterPro" id="IPR001841">
    <property type="entry name" value="Znf_RING"/>
</dbReference>
<dbReference type="InterPro" id="IPR043136">
    <property type="entry name" value="B30.2/SPRY_sf"/>
</dbReference>
<gene>
    <name evidence="8" type="primary">LOC107071727</name>
</gene>
<dbReference type="InterPro" id="IPR013083">
    <property type="entry name" value="Znf_RING/FYVE/PHD"/>
</dbReference>
<keyword evidence="7" id="KW-1185">Reference proteome</keyword>
<keyword evidence="1" id="KW-0479">Metal-binding</keyword>
<accession>A0ABM1J1W9</accession>
<dbReference type="PROSITE" id="PS50089">
    <property type="entry name" value="ZF_RING_2"/>
    <property type="match status" value="1"/>
</dbReference>
<dbReference type="Pfam" id="PF13920">
    <property type="entry name" value="zf-C3HC4_3"/>
    <property type="match status" value="1"/>
</dbReference>
<dbReference type="PANTHER" id="PTHR13363">
    <property type="entry name" value="RING FINGER AND SRY DOMAIN-CONTAINING"/>
    <property type="match status" value="1"/>
</dbReference>
<dbReference type="SMART" id="SM00449">
    <property type="entry name" value="SPRY"/>
    <property type="match status" value="1"/>
</dbReference>
<sequence>MLNDNLDSLTIISKQKDMEAEVILQNIFGKYNVMEMRKILPQTSNTNFLSTTDSIEMVKTYFRYTLIQSTSQENLTDNRIGRIGQKEVKFDINSRVGLMISSPDRNSVIAQGNFCTIRANTGVYKNKWMYEVQIGSKGIMQIGWGTINCKYSLTVGVGDTPNSYSYDGNRIKKWNVNPIRYGEKWVPGDIIGCTLDMNEGIMSFYRNGRNLGVAFDEIPMGPGMAYFPTISLTYTESLTAIFGDIPFRYPVEDYQPIEMVPEIEIAHASFIIHWINQILDYMIQLNYNILLVDNSITVQAYLNCILEDLMKKLSPLLSISYVVEVVFIPFLYDITDIKSLGAKASLSANKSRIKIMTFLDILWTFLDETQVKHLLEEIIGLLYLLFRHIPFQPEYSKQFDILALLINLCLHTQTRHYYLNYELFDRVRFFNFVYIKPMDHTFLEHIINEPWWETNPLNEVINSRKFAYFKAIENIKLLIKDLEKIQVLFLKILLDNNDGTATRVSSRNVFLTKFQNFIYDNFVRTAAQVHHVPLALSLCSFYRLLTVFRELWTEEVGNFTVYIPCKFFYDETINYRQIDRLGGVLSYLKKTYKYELIKRLGPDHRVIKSIEQPQNNSSRFTRRGYFQTHLPLYDQRNIENNLQMEFTENYNQQLPTLVSNKLLILLDALILFYHGTVKRQVSKLSALQDNIFKFSTALSEIKKRLIVVENYRTNVFQMLQQELINTMGVFEQELCNLSRQMAWIRATVFSEENMAQIGWFLNVVSLTLHVASEEGYMFTFVPEFYLSALADLCNAIRVEINSITPLQVIPDHTQILLHVSEFICRHYFSPIIINIKSRETLLLLFAGFVSNPITLRTLENVNLSSRLRVIRNLLRPAEYRCWAHSLWILMRFWQGHGFAFRYKNNPHYGSKYGQKLIQQPNHPKPSPSVIFQLHIRDRLIENIKCTERFLNGLLNQINWAFSEFIGMVQEIYDISLKKEKLFIDSHELKICYTCFEITVTSLRVLEMICFLTPSIFTDETSNCETLLCRLFQLLCQILNRMSSKNDIFQKVLSLNIPHLALLDHFPLLTAVIGILLLILKNDMSCYMQNPQMKVSRVTDFLLKEPSFELSSLYFVLGEVNPKSSKITNILQSWKNTKSPQVWKKTNNPLSSKKETNNSTERFSLLKYNENLDDDFINDEEILKIRVMLNYLEYCDSRLPDSKNLSDDENICTICYANPKDSKFIPCGHMTCHLCINHHILNKKECFFCKAKINQVVNINDTPENSIEDSIKQQQTGL</sequence>
<dbReference type="Gene3D" id="2.60.120.920">
    <property type="match status" value="1"/>
</dbReference>
<evidence type="ECO:0000313" key="8">
    <source>
        <dbReference type="RefSeq" id="XP_015186456.1"/>
    </source>
</evidence>
<keyword evidence="2 4" id="KW-0863">Zinc-finger</keyword>
<evidence type="ECO:0000259" key="5">
    <source>
        <dbReference type="PROSITE" id="PS50089"/>
    </source>
</evidence>
<name>A0ABM1J1W9_POLDO</name>
<dbReference type="InterPro" id="IPR001870">
    <property type="entry name" value="B30.2/SPRY"/>
</dbReference>
<evidence type="ECO:0000256" key="3">
    <source>
        <dbReference type="ARBA" id="ARBA00022833"/>
    </source>
</evidence>
<organism evidence="7 8">
    <name type="scientific">Polistes dominula</name>
    <name type="common">European paper wasp</name>
    <name type="synonym">Vespa dominula</name>
    <dbReference type="NCBI Taxonomy" id="743375"/>
    <lineage>
        <taxon>Eukaryota</taxon>
        <taxon>Metazoa</taxon>
        <taxon>Ecdysozoa</taxon>
        <taxon>Arthropoda</taxon>
        <taxon>Hexapoda</taxon>
        <taxon>Insecta</taxon>
        <taxon>Pterygota</taxon>
        <taxon>Neoptera</taxon>
        <taxon>Endopterygota</taxon>
        <taxon>Hymenoptera</taxon>
        <taxon>Apocrita</taxon>
        <taxon>Aculeata</taxon>
        <taxon>Vespoidea</taxon>
        <taxon>Vespidae</taxon>
        <taxon>Polistinae</taxon>
        <taxon>Polistini</taxon>
        <taxon>Polistes</taxon>
    </lineage>
</organism>
<feature type="domain" description="RING-type" evidence="5">
    <location>
        <begin position="1211"/>
        <end position="1249"/>
    </location>
</feature>
<evidence type="ECO:0000259" key="6">
    <source>
        <dbReference type="PROSITE" id="PS50188"/>
    </source>
</evidence>
<dbReference type="CDD" id="cd16541">
    <property type="entry name" value="RING-HC_RNF123"/>
    <property type="match status" value="1"/>
</dbReference>
<dbReference type="RefSeq" id="XP_015186456.1">
    <property type="nucleotide sequence ID" value="XM_015330970.1"/>
</dbReference>
<dbReference type="PANTHER" id="PTHR13363:SF5">
    <property type="entry name" value="E3 UBIQUITIN-PROTEIN LIGASE RNF123"/>
    <property type="match status" value="1"/>
</dbReference>
<dbReference type="PROSITE" id="PS50188">
    <property type="entry name" value="B302_SPRY"/>
    <property type="match status" value="1"/>
</dbReference>
<dbReference type="Proteomes" id="UP000694924">
    <property type="component" value="Unplaced"/>
</dbReference>
<dbReference type="Pfam" id="PF25576">
    <property type="entry name" value="TPR_RNF123"/>
    <property type="match status" value="1"/>
</dbReference>
<dbReference type="SUPFAM" id="SSF57850">
    <property type="entry name" value="RING/U-box"/>
    <property type="match status" value="1"/>
</dbReference>
<dbReference type="InterPro" id="IPR003877">
    <property type="entry name" value="SPRY_dom"/>
</dbReference>
<dbReference type="Gene3D" id="3.30.40.10">
    <property type="entry name" value="Zinc/RING finger domain, C3HC4 (zinc finger)"/>
    <property type="match status" value="1"/>
</dbReference>
<proteinExistence type="predicted"/>
<dbReference type="InterPro" id="IPR057987">
    <property type="entry name" value="TPR_RNF123/RKP"/>
</dbReference>
<protein>
    <submittedName>
        <fullName evidence="8">E3 ubiquitin-protein ligase RNF123-like isoform X1</fullName>
    </submittedName>
</protein>
<evidence type="ECO:0000256" key="2">
    <source>
        <dbReference type="ARBA" id="ARBA00022771"/>
    </source>
</evidence>
<evidence type="ECO:0000256" key="4">
    <source>
        <dbReference type="PROSITE-ProRule" id="PRU00175"/>
    </source>
</evidence>
<dbReference type="Pfam" id="PF00622">
    <property type="entry name" value="SPRY"/>
    <property type="match status" value="1"/>
</dbReference>
<dbReference type="SUPFAM" id="SSF49899">
    <property type="entry name" value="Concanavalin A-like lectins/glucanases"/>
    <property type="match status" value="1"/>
</dbReference>
<dbReference type="GeneID" id="107071727"/>
<keyword evidence="3" id="KW-0862">Zinc</keyword>
<evidence type="ECO:0000256" key="1">
    <source>
        <dbReference type="ARBA" id="ARBA00022723"/>
    </source>
</evidence>
<dbReference type="InterPro" id="IPR045129">
    <property type="entry name" value="RNF123/RKP/RSPRY1"/>
</dbReference>
<evidence type="ECO:0000313" key="7">
    <source>
        <dbReference type="Proteomes" id="UP000694924"/>
    </source>
</evidence>